<dbReference type="GO" id="GO:0022857">
    <property type="term" value="F:transmembrane transporter activity"/>
    <property type="evidence" value="ECO:0007669"/>
    <property type="project" value="InterPro"/>
</dbReference>
<keyword evidence="7" id="KW-0653">Protein transport</keyword>
<evidence type="ECO:0000256" key="1">
    <source>
        <dbReference type="ARBA" id="ARBA00004162"/>
    </source>
</evidence>
<gene>
    <name evidence="9" type="ORF">IQ249_14685</name>
</gene>
<dbReference type="RefSeq" id="WP_194030236.1">
    <property type="nucleotide sequence ID" value="NZ_JADEWZ010000021.1"/>
</dbReference>
<evidence type="ECO:0000256" key="6">
    <source>
        <dbReference type="ARBA" id="ARBA00023136"/>
    </source>
</evidence>
<comment type="similarity">
    <text evidence="2 7">Belongs to the ExbD/TolR family.</text>
</comment>
<evidence type="ECO:0000256" key="5">
    <source>
        <dbReference type="ARBA" id="ARBA00022989"/>
    </source>
</evidence>
<dbReference type="InterPro" id="IPR003400">
    <property type="entry name" value="ExbD"/>
</dbReference>
<dbReference type="AlphaFoldDB" id="A0A8J7DXH1"/>
<keyword evidence="7" id="KW-0813">Transport</keyword>
<evidence type="ECO:0000256" key="8">
    <source>
        <dbReference type="SAM" id="Phobius"/>
    </source>
</evidence>
<sequence length="136" mass="14728">MRFRNRQTSSVPEVNLVPMMDVLMSVLTFFIITSMTLTGQRLGNINLPNAGSGGGAIQEKVQPLVVGLDKEGAILIDNQAISEAELAEEMQAYLAEKPDGKIVVKADRVLAYKDITQLLKKMAAIGGDRVSLAIQK</sequence>
<dbReference type="Pfam" id="PF02472">
    <property type="entry name" value="ExbD"/>
    <property type="match status" value="1"/>
</dbReference>
<keyword evidence="4 7" id="KW-0812">Transmembrane</keyword>
<dbReference type="PANTHER" id="PTHR30558:SF3">
    <property type="entry name" value="BIOPOLYMER TRANSPORT PROTEIN EXBD-RELATED"/>
    <property type="match status" value="1"/>
</dbReference>
<protein>
    <submittedName>
        <fullName evidence="9">Biopolymer transporter ExbD</fullName>
    </submittedName>
</protein>
<comment type="subcellular location">
    <subcellularLocation>
        <location evidence="1">Cell membrane</location>
        <topology evidence="1">Single-pass membrane protein</topology>
    </subcellularLocation>
    <subcellularLocation>
        <location evidence="7">Cell membrane</location>
        <topology evidence="7">Single-pass type II membrane protein</topology>
    </subcellularLocation>
</comment>
<dbReference type="GO" id="GO:0015031">
    <property type="term" value="P:protein transport"/>
    <property type="evidence" value="ECO:0007669"/>
    <property type="project" value="UniProtKB-KW"/>
</dbReference>
<keyword evidence="3" id="KW-1003">Cell membrane</keyword>
<comment type="caution">
    <text evidence="9">The sequence shown here is derived from an EMBL/GenBank/DDBJ whole genome shotgun (WGS) entry which is preliminary data.</text>
</comment>
<evidence type="ECO:0000256" key="3">
    <source>
        <dbReference type="ARBA" id="ARBA00022475"/>
    </source>
</evidence>
<evidence type="ECO:0000256" key="4">
    <source>
        <dbReference type="ARBA" id="ARBA00022692"/>
    </source>
</evidence>
<keyword evidence="6 8" id="KW-0472">Membrane</keyword>
<dbReference type="Gene3D" id="3.30.420.270">
    <property type="match status" value="1"/>
</dbReference>
<accession>A0A8J7DXH1</accession>
<organism evidence="9 10">
    <name type="scientific">Lusitaniella coriacea LEGE 07157</name>
    <dbReference type="NCBI Taxonomy" id="945747"/>
    <lineage>
        <taxon>Bacteria</taxon>
        <taxon>Bacillati</taxon>
        <taxon>Cyanobacteriota</taxon>
        <taxon>Cyanophyceae</taxon>
        <taxon>Spirulinales</taxon>
        <taxon>Lusitaniellaceae</taxon>
        <taxon>Lusitaniella</taxon>
    </lineage>
</organism>
<dbReference type="PANTHER" id="PTHR30558">
    <property type="entry name" value="EXBD MEMBRANE COMPONENT OF PMF-DRIVEN MACROMOLECULE IMPORT SYSTEM"/>
    <property type="match status" value="1"/>
</dbReference>
<name>A0A8J7DXH1_9CYAN</name>
<dbReference type="GO" id="GO:0005886">
    <property type="term" value="C:plasma membrane"/>
    <property type="evidence" value="ECO:0007669"/>
    <property type="project" value="UniProtKB-SubCell"/>
</dbReference>
<evidence type="ECO:0000256" key="2">
    <source>
        <dbReference type="ARBA" id="ARBA00005811"/>
    </source>
</evidence>
<dbReference type="EMBL" id="JADEWZ010000021">
    <property type="protein sequence ID" value="MBE9117144.1"/>
    <property type="molecule type" value="Genomic_DNA"/>
</dbReference>
<evidence type="ECO:0000313" key="10">
    <source>
        <dbReference type="Proteomes" id="UP000654482"/>
    </source>
</evidence>
<keyword evidence="5 8" id="KW-1133">Transmembrane helix</keyword>
<evidence type="ECO:0000256" key="7">
    <source>
        <dbReference type="RuleBase" id="RU003879"/>
    </source>
</evidence>
<keyword evidence="10" id="KW-1185">Reference proteome</keyword>
<reference evidence="9" key="1">
    <citation type="submission" date="2020-10" db="EMBL/GenBank/DDBJ databases">
        <authorList>
            <person name="Castelo-Branco R."/>
            <person name="Eusebio N."/>
            <person name="Adriana R."/>
            <person name="Vieira A."/>
            <person name="Brugerolle De Fraissinette N."/>
            <person name="Rezende De Castro R."/>
            <person name="Schneider M.P."/>
            <person name="Vasconcelos V."/>
            <person name="Leao P.N."/>
        </authorList>
    </citation>
    <scope>NUCLEOTIDE SEQUENCE</scope>
    <source>
        <strain evidence="9">LEGE 07157</strain>
    </source>
</reference>
<evidence type="ECO:0000313" key="9">
    <source>
        <dbReference type="EMBL" id="MBE9117144.1"/>
    </source>
</evidence>
<dbReference type="Proteomes" id="UP000654482">
    <property type="component" value="Unassembled WGS sequence"/>
</dbReference>
<proteinExistence type="inferred from homology"/>
<feature type="transmembrane region" description="Helical" evidence="8">
    <location>
        <begin position="16"/>
        <end position="37"/>
    </location>
</feature>